<dbReference type="OrthoDB" id="2185950at2"/>
<gene>
    <name evidence="2" type="ORF">ATZ33_08595</name>
    <name evidence="3" type="ORF">RV15_GL001916</name>
</gene>
<reference evidence="3 5" key="1">
    <citation type="submission" date="2014-12" db="EMBL/GenBank/DDBJ databases">
        <title>Draft genome sequences of 29 type strains of Enterococci.</title>
        <authorList>
            <person name="Zhong Z."/>
            <person name="Sun Z."/>
            <person name="Liu W."/>
            <person name="Zhang W."/>
            <person name="Zhang H."/>
        </authorList>
    </citation>
    <scope>NUCLEOTIDE SEQUENCE [LARGE SCALE GENOMIC DNA]</scope>
    <source>
        <strain evidence="3 5">DSM 22801</strain>
    </source>
</reference>
<evidence type="ECO:0000313" key="4">
    <source>
        <dbReference type="Proteomes" id="UP000065511"/>
    </source>
</evidence>
<dbReference type="AlphaFoldDB" id="A0A0S3KAT2"/>
<feature type="region of interest" description="Disordered" evidence="1">
    <location>
        <begin position="104"/>
        <end position="124"/>
    </location>
</feature>
<dbReference type="EMBL" id="CP013614">
    <property type="protein sequence ID" value="ALS01421.1"/>
    <property type="molecule type" value="Genomic_DNA"/>
</dbReference>
<evidence type="ECO:0000256" key="1">
    <source>
        <dbReference type="SAM" id="MobiDB-lite"/>
    </source>
</evidence>
<evidence type="ECO:0000313" key="2">
    <source>
        <dbReference type="EMBL" id="ALS01421.1"/>
    </source>
</evidence>
<dbReference type="KEGG" id="ess:ATZ33_08595"/>
<reference evidence="2 4" key="2">
    <citation type="submission" date="2015-12" db="EMBL/GenBank/DDBJ databases">
        <authorList>
            <person name="Lauer A."/>
            <person name="Humrighouse B."/>
            <person name="Loparev V."/>
            <person name="Shewmaker P.L."/>
            <person name="Whitney A.M."/>
            <person name="McLaughlin R.W."/>
        </authorList>
    </citation>
    <scope>NUCLEOTIDE SEQUENCE [LARGE SCALE GENOMIC DNA]</scope>
    <source>
        <strain evidence="2 4">LMG 23085</strain>
    </source>
</reference>
<proteinExistence type="predicted"/>
<dbReference type="Proteomes" id="UP000183039">
    <property type="component" value="Unassembled WGS sequence"/>
</dbReference>
<evidence type="ECO:0000313" key="3">
    <source>
        <dbReference type="EMBL" id="OJG87783.1"/>
    </source>
</evidence>
<dbReference type="RefSeq" id="WP_071878898.1">
    <property type="nucleotide sequence ID" value="NZ_JXLC01000027.1"/>
</dbReference>
<dbReference type="Proteomes" id="UP000065511">
    <property type="component" value="Chromosome"/>
</dbReference>
<accession>A0A0S3KAT2</accession>
<evidence type="ECO:0008006" key="6">
    <source>
        <dbReference type="Google" id="ProtNLM"/>
    </source>
</evidence>
<sequence>MNEVEYDQKNYQFRMRIEQLQEDQLSIKKEKRKVEEQQEAFFYLQQKEQQAYEFVLNSCEAEERAFYQDRGDESLYLAKKVQRELEEQQVELEKEYRLLLDQEESVSAEQTSFWKQKEGESNGT</sequence>
<protein>
    <recommendedName>
        <fullName evidence="6">Type III secretion protein</fullName>
    </recommendedName>
</protein>
<organism evidence="3 5">
    <name type="scientific">Enterococcus silesiacus</name>
    <dbReference type="NCBI Taxonomy" id="332949"/>
    <lineage>
        <taxon>Bacteria</taxon>
        <taxon>Bacillati</taxon>
        <taxon>Bacillota</taxon>
        <taxon>Bacilli</taxon>
        <taxon>Lactobacillales</taxon>
        <taxon>Enterococcaceae</taxon>
        <taxon>Enterococcus</taxon>
    </lineage>
</organism>
<evidence type="ECO:0000313" key="5">
    <source>
        <dbReference type="Proteomes" id="UP000183039"/>
    </source>
</evidence>
<name>A0A0S3KAT2_9ENTE</name>
<keyword evidence="4" id="KW-1185">Reference proteome</keyword>
<dbReference type="EMBL" id="JXLC01000027">
    <property type="protein sequence ID" value="OJG87783.1"/>
    <property type="molecule type" value="Genomic_DNA"/>
</dbReference>
<feature type="compositionally biased region" description="Basic and acidic residues" evidence="1">
    <location>
        <begin position="115"/>
        <end position="124"/>
    </location>
</feature>